<organism evidence="2 3">
    <name type="scientific">Methanochimaera problematica</name>
    <dbReference type="NCBI Taxonomy" id="2609417"/>
    <lineage>
        <taxon>Archaea</taxon>
        <taxon>Methanobacteriati</taxon>
        <taxon>Methanobacteriota</taxon>
        <taxon>Stenosarchaea group</taxon>
        <taxon>Methanomicrobia</taxon>
        <taxon>Methanomicrobiales</taxon>
        <taxon>Methanomicrobiaceae</taxon>
        <taxon>Methanochimaera</taxon>
    </lineage>
</organism>
<keyword evidence="3" id="KW-1185">Reference proteome</keyword>
<dbReference type="InterPro" id="IPR025714">
    <property type="entry name" value="Methyltranfer_dom"/>
</dbReference>
<dbReference type="AlphaFoldDB" id="A0AA97I3W2"/>
<feature type="domain" description="Methyltransferase" evidence="1">
    <location>
        <begin position="35"/>
        <end position="144"/>
    </location>
</feature>
<name>A0AA97I3W2_9EURY</name>
<dbReference type="RefSeq" id="WP_317136569.1">
    <property type="nucleotide sequence ID" value="NZ_CP043875.1"/>
</dbReference>
<dbReference type="InterPro" id="IPR029063">
    <property type="entry name" value="SAM-dependent_MTases_sf"/>
</dbReference>
<gene>
    <name evidence="2" type="ORF">F1737_10710</name>
</gene>
<evidence type="ECO:0000259" key="1">
    <source>
        <dbReference type="Pfam" id="PF13847"/>
    </source>
</evidence>
<dbReference type="GO" id="GO:0032259">
    <property type="term" value="P:methylation"/>
    <property type="evidence" value="ECO:0007669"/>
    <property type="project" value="UniProtKB-KW"/>
</dbReference>
<dbReference type="SUPFAM" id="SSF53335">
    <property type="entry name" value="S-adenosyl-L-methionine-dependent methyltransferases"/>
    <property type="match status" value="1"/>
</dbReference>
<dbReference type="Gene3D" id="3.40.50.150">
    <property type="entry name" value="Vaccinia Virus protein VP39"/>
    <property type="match status" value="1"/>
</dbReference>
<evidence type="ECO:0000313" key="3">
    <source>
        <dbReference type="Proteomes" id="UP001301797"/>
    </source>
</evidence>
<evidence type="ECO:0000313" key="2">
    <source>
        <dbReference type="EMBL" id="WOF17113.1"/>
    </source>
</evidence>
<accession>A0AA97I3W2</accession>
<dbReference type="CDD" id="cd02440">
    <property type="entry name" value="AdoMet_MTases"/>
    <property type="match status" value="1"/>
</dbReference>
<dbReference type="GeneID" id="85230645"/>
<dbReference type="KEGG" id="mefw:F1737_10710"/>
<dbReference type="Proteomes" id="UP001301797">
    <property type="component" value="Chromosome"/>
</dbReference>
<dbReference type="Pfam" id="PF13847">
    <property type="entry name" value="Methyltransf_31"/>
    <property type="match status" value="1"/>
</dbReference>
<reference evidence="2 3" key="1">
    <citation type="submission" date="2019-09" db="EMBL/GenBank/DDBJ databases">
        <title>The complete genome of Methanoplanus sp. FWC-SCC4.</title>
        <authorList>
            <person name="Chen S.-C."/>
            <person name="Zhou Y.-Z."/>
            <person name="Lai M.-C."/>
        </authorList>
    </citation>
    <scope>NUCLEOTIDE SEQUENCE [LARGE SCALE GENOMIC DNA]</scope>
    <source>
        <strain evidence="2 3">FWC-SCC4</strain>
    </source>
</reference>
<protein>
    <submittedName>
        <fullName evidence="2">Methyltransferase domain-containing protein</fullName>
    </submittedName>
</protein>
<proteinExistence type="predicted"/>
<sequence length="248" mass="28043">MDFRDLVSISQGELSIMNPCSIEKALYMGEISGLSDGSKVIDFGCGNGTVLALWGENFGTSGVGIEMREDACQTASATIEELGLSEKISIFFADASEYEKEKDEYYDVALSLGSSQIWGGFEGTLNALSGFITGKGSIIIGERYWKKDGVAPEFCRQWSEILTEYEILQIIRDSGFDLKSVVRADENDWDIYESGIWRNCIEWLLDENNQKSQDYDEVLSYYRRVQEEYIAYGREYVGWAMYLITPSF</sequence>
<dbReference type="EMBL" id="CP043875">
    <property type="protein sequence ID" value="WOF17113.1"/>
    <property type="molecule type" value="Genomic_DNA"/>
</dbReference>
<dbReference type="GO" id="GO:0008168">
    <property type="term" value="F:methyltransferase activity"/>
    <property type="evidence" value="ECO:0007669"/>
    <property type="project" value="UniProtKB-KW"/>
</dbReference>
<keyword evidence="2" id="KW-0808">Transferase</keyword>
<keyword evidence="2" id="KW-0489">Methyltransferase</keyword>